<dbReference type="EMBL" id="CAJNXB010003225">
    <property type="protein sequence ID" value="CAF3301608.1"/>
    <property type="molecule type" value="Genomic_DNA"/>
</dbReference>
<accession>A0A821HZY1</accession>
<evidence type="ECO:0000313" key="8">
    <source>
        <dbReference type="EMBL" id="CAF4401638.1"/>
    </source>
</evidence>
<dbReference type="EMBL" id="CAJOBP010005389">
    <property type="protein sequence ID" value="CAF4468251.1"/>
    <property type="molecule type" value="Genomic_DNA"/>
</dbReference>
<name>A0A821HZY1_9BILA</name>
<dbReference type="AlphaFoldDB" id="A0A821HZY1"/>
<dbReference type="InterPro" id="IPR005198">
    <property type="entry name" value="Glyco_hydro_76"/>
</dbReference>
<evidence type="ECO:0000313" key="10">
    <source>
        <dbReference type="EMBL" id="CAF4635780.1"/>
    </source>
</evidence>
<dbReference type="Proteomes" id="UP000663838">
    <property type="component" value="Unassembled WGS sequence"/>
</dbReference>
<proteinExistence type="predicted"/>
<dbReference type="GO" id="GO:0005975">
    <property type="term" value="P:carbohydrate metabolic process"/>
    <property type="evidence" value="ECO:0007669"/>
    <property type="project" value="InterPro"/>
</dbReference>
<dbReference type="PANTHER" id="PTHR47791">
    <property type="entry name" value="MEIOTICALLY UP-REGULATED GENE 191 PROTEIN"/>
    <property type="match status" value="1"/>
</dbReference>
<evidence type="ECO:0000313" key="4">
    <source>
        <dbReference type="EMBL" id="CAF3465998.1"/>
    </source>
</evidence>
<dbReference type="EMBL" id="CAJNYT010002674">
    <property type="protein sequence ID" value="CAF3486330.1"/>
    <property type="molecule type" value="Genomic_DNA"/>
</dbReference>
<dbReference type="Proteomes" id="UP000663862">
    <property type="component" value="Unassembled WGS sequence"/>
</dbReference>
<evidence type="ECO:0000313" key="6">
    <source>
        <dbReference type="EMBL" id="CAF3549501.1"/>
    </source>
</evidence>
<dbReference type="PANTHER" id="PTHR47791:SF3">
    <property type="entry name" value="MEIOTICALLY UP-REGULATED GENE 191 PROTEIN"/>
    <property type="match status" value="1"/>
</dbReference>
<organism evidence="11 12">
    <name type="scientific">Rotaria socialis</name>
    <dbReference type="NCBI Taxonomy" id="392032"/>
    <lineage>
        <taxon>Eukaryota</taxon>
        <taxon>Metazoa</taxon>
        <taxon>Spiralia</taxon>
        <taxon>Gnathifera</taxon>
        <taxon>Rotifera</taxon>
        <taxon>Eurotatoria</taxon>
        <taxon>Bdelloidea</taxon>
        <taxon>Philodinida</taxon>
        <taxon>Philodinidae</taxon>
        <taxon>Rotaria</taxon>
    </lineage>
</organism>
<evidence type="ECO:0000313" key="12">
    <source>
        <dbReference type="Proteomes" id="UP000663838"/>
    </source>
</evidence>
<dbReference type="EMBL" id="CAJNYD010001241">
    <property type="protein sequence ID" value="CAF3325569.1"/>
    <property type="molecule type" value="Genomic_DNA"/>
</dbReference>
<evidence type="ECO:0000313" key="5">
    <source>
        <dbReference type="EMBL" id="CAF3486330.1"/>
    </source>
</evidence>
<sequence>MWKKIIFILALFILSVTAFDPPVENVIKALRSICTEKFLDDQCPYAIAYDIATQLTSQWYDHDGRYGLWSNILAKIWWQSGVGLWALAEFFNTMEGRATDKLYLATRWAAIETAKNRNNYVFTEYTDDQAWWANGALRLEQYIRSTGDATVELLKAAQIVINDNLKHETETCGGGIYWYHGFLRPFRTAKTTISNVLTMFTMATMFSFTHDATLLHGGIHGGAIDIYNWLLTSGLLNAQTGDQKDTLDTAHDNCTLVGGSLTYEYGVLVQALIALENATGHAQYISDAMIFIQNAIKKFTQNNIIYEKCDQTNTCQGDQLAFRGVFYQGLGRLYERTKDDRIANVIEASYLAMLSRKIGNHYPLSLINDNNNFTGYDQIIVTFGDLNLASAMIKVYKNKYVTSESKPNIDLAIHGLLPFDTTQQGLTGCVCVDDGCPREHEAQCFNNSGHKEPTNRDNWKSKISAILVAPGHQMMLFKSKGAGRSDWLQNSLWYVGDDFNKNIDAIDIDY</sequence>
<evidence type="ECO:0000313" key="3">
    <source>
        <dbReference type="EMBL" id="CAF3325569.1"/>
    </source>
</evidence>
<dbReference type="Proteomes" id="UP000663872">
    <property type="component" value="Unassembled WGS sequence"/>
</dbReference>
<dbReference type="Proteomes" id="UP000663865">
    <property type="component" value="Unassembled WGS sequence"/>
</dbReference>
<dbReference type="EMBL" id="CAJOBQ010000237">
    <property type="protein sequence ID" value="CAF4302764.1"/>
    <property type="molecule type" value="Genomic_DNA"/>
</dbReference>
<dbReference type="SUPFAM" id="SSF48208">
    <property type="entry name" value="Six-hairpin glycosidases"/>
    <property type="match status" value="1"/>
</dbReference>
<dbReference type="EMBL" id="CAJOBO010001691">
    <property type="protein sequence ID" value="CAF4401638.1"/>
    <property type="molecule type" value="Genomic_DNA"/>
</dbReference>
<evidence type="ECO:0000313" key="13">
    <source>
        <dbReference type="Proteomes" id="UP000663873"/>
    </source>
</evidence>
<dbReference type="Proteomes" id="UP000663873">
    <property type="component" value="Unassembled WGS sequence"/>
</dbReference>
<dbReference type="Proteomes" id="UP000663833">
    <property type="component" value="Unassembled WGS sequence"/>
</dbReference>
<dbReference type="EMBL" id="CAJNYU010002403">
    <property type="protein sequence ID" value="CAF3549501.1"/>
    <property type="molecule type" value="Genomic_DNA"/>
</dbReference>
<feature type="chain" id="PRO_5036416899" evidence="1">
    <location>
        <begin position="19"/>
        <end position="510"/>
    </location>
</feature>
<dbReference type="Proteomes" id="UP000663851">
    <property type="component" value="Unassembled WGS sequence"/>
</dbReference>
<dbReference type="OrthoDB" id="9984024at2759"/>
<gene>
    <name evidence="6" type="ORF">FME351_LOCUS19409</name>
    <name evidence="5" type="ORF">GRG538_LOCUS16685</name>
    <name evidence="8" type="ORF">HFQ381_LOCUS20132</name>
    <name evidence="4" type="ORF">KIK155_LOCUS13454</name>
    <name evidence="3" type="ORF">LUA448_LOCUS10411</name>
    <name evidence="10" type="ORF">QYT958_LOCUS13786</name>
    <name evidence="2" type="ORF">TIS948_LOCUS18397</name>
    <name evidence="11" type="ORF">TOA249_LOCUS16548</name>
    <name evidence="7" type="ORF">TSG867_LOCUS6368</name>
    <name evidence="9" type="ORF">UJA718_LOCUS23992</name>
</gene>
<protein>
    <submittedName>
        <fullName evidence="11">Uncharacterized protein</fullName>
    </submittedName>
</protein>
<evidence type="ECO:0000313" key="2">
    <source>
        <dbReference type="EMBL" id="CAF3301608.1"/>
    </source>
</evidence>
<dbReference type="InterPro" id="IPR053169">
    <property type="entry name" value="MUG_Protein"/>
</dbReference>
<dbReference type="Proteomes" id="UP000663825">
    <property type="component" value="Unassembled WGS sequence"/>
</dbReference>
<dbReference type="EMBL" id="CAJNYV010002263">
    <property type="protein sequence ID" value="CAF3465998.1"/>
    <property type="molecule type" value="Genomic_DNA"/>
</dbReference>
<dbReference type="Gene3D" id="1.50.10.20">
    <property type="match status" value="1"/>
</dbReference>
<evidence type="ECO:0000313" key="9">
    <source>
        <dbReference type="EMBL" id="CAF4468251.1"/>
    </source>
</evidence>
<evidence type="ECO:0000313" key="11">
    <source>
        <dbReference type="EMBL" id="CAF4692595.1"/>
    </source>
</evidence>
<evidence type="ECO:0000313" key="7">
    <source>
        <dbReference type="EMBL" id="CAF4302764.1"/>
    </source>
</evidence>
<dbReference type="Proteomes" id="UP000663869">
    <property type="component" value="Unassembled WGS sequence"/>
</dbReference>
<comment type="caution">
    <text evidence="11">The sequence shown here is derived from an EMBL/GenBank/DDBJ whole genome shotgun (WGS) entry which is preliminary data.</text>
</comment>
<dbReference type="EMBL" id="CAJOBR010001792">
    <property type="protein sequence ID" value="CAF4635780.1"/>
    <property type="molecule type" value="Genomic_DNA"/>
</dbReference>
<reference evidence="11" key="1">
    <citation type="submission" date="2021-02" db="EMBL/GenBank/DDBJ databases">
        <authorList>
            <person name="Nowell W R."/>
        </authorList>
    </citation>
    <scope>NUCLEOTIDE SEQUENCE</scope>
</reference>
<keyword evidence="13" id="KW-1185">Reference proteome</keyword>
<evidence type="ECO:0000256" key="1">
    <source>
        <dbReference type="SAM" id="SignalP"/>
    </source>
</evidence>
<dbReference type="Proteomes" id="UP000663848">
    <property type="component" value="Unassembled WGS sequence"/>
</dbReference>
<dbReference type="EMBL" id="CAJOBS010001134">
    <property type="protein sequence ID" value="CAF4692595.1"/>
    <property type="molecule type" value="Genomic_DNA"/>
</dbReference>
<feature type="signal peptide" evidence="1">
    <location>
        <begin position="1"/>
        <end position="18"/>
    </location>
</feature>
<dbReference type="Pfam" id="PF03663">
    <property type="entry name" value="Glyco_hydro_76"/>
    <property type="match status" value="1"/>
</dbReference>
<keyword evidence="1" id="KW-0732">Signal</keyword>
<dbReference type="InterPro" id="IPR008928">
    <property type="entry name" value="6-hairpin_glycosidase_sf"/>
</dbReference>